<proteinExistence type="predicted"/>
<dbReference type="PROSITE" id="PS50977">
    <property type="entry name" value="HTH_TETR_2"/>
    <property type="match status" value="1"/>
</dbReference>
<evidence type="ECO:0000259" key="7">
    <source>
        <dbReference type="PROSITE" id="PS50977"/>
    </source>
</evidence>
<evidence type="ECO:0000256" key="5">
    <source>
        <dbReference type="PROSITE-ProRule" id="PRU00335"/>
    </source>
</evidence>
<dbReference type="PANTHER" id="PTHR30055:SF175">
    <property type="entry name" value="HTH-TYPE TRANSCRIPTIONAL REPRESSOR KSTR2"/>
    <property type="match status" value="1"/>
</dbReference>
<keyword evidence="2" id="KW-0805">Transcription regulation</keyword>
<dbReference type="Pfam" id="PF00440">
    <property type="entry name" value="TetR_N"/>
    <property type="match status" value="1"/>
</dbReference>
<feature type="coiled-coil region" evidence="6">
    <location>
        <begin position="115"/>
        <end position="142"/>
    </location>
</feature>
<gene>
    <name evidence="8" type="ORF">KB449_17140</name>
</gene>
<keyword evidence="6" id="KW-0175">Coiled coil</keyword>
<keyword evidence="9" id="KW-1185">Reference proteome</keyword>
<organism evidence="8 9">
    <name type="scientific">Cohnella hashimotonis</name>
    <dbReference type="NCBI Taxonomy" id="2826895"/>
    <lineage>
        <taxon>Bacteria</taxon>
        <taxon>Bacillati</taxon>
        <taxon>Bacillota</taxon>
        <taxon>Bacilli</taxon>
        <taxon>Bacillales</taxon>
        <taxon>Paenibacillaceae</taxon>
        <taxon>Cohnella</taxon>
    </lineage>
</organism>
<keyword evidence="4" id="KW-0804">Transcription</keyword>
<dbReference type="InterPro" id="IPR023772">
    <property type="entry name" value="DNA-bd_HTH_TetR-type_CS"/>
</dbReference>
<dbReference type="PANTHER" id="PTHR30055">
    <property type="entry name" value="HTH-TYPE TRANSCRIPTIONAL REGULATOR RUTR"/>
    <property type="match status" value="1"/>
</dbReference>
<sequence length="201" mass="22370">MKQKQTGRAPGRPKGNTDSRAVLLGAASALFMEFGYEPVSLNQIAERAGVTKASIYYYFSGKSELFAASVTEMMGRICIFTRRILEQEGTLRERLIKVAAAKMADTHVEFESMMREAIASLSEEQRREIREAEHRIHEVLAECFAEAAVRGEMRGGEDPLLLAHAFSSLLMVGSRDYGGDAREDLPERIVDLFWHGAGPRA</sequence>
<accession>A0ABT6TK84</accession>
<dbReference type="InterPro" id="IPR009057">
    <property type="entry name" value="Homeodomain-like_sf"/>
</dbReference>
<keyword evidence="3 5" id="KW-0238">DNA-binding</keyword>
<dbReference type="InterPro" id="IPR050109">
    <property type="entry name" value="HTH-type_TetR-like_transc_reg"/>
</dbReference>
<comment type="caution">
    <text evidence="8">The sequence shown here is derived from an EMBL/GenBank/DDBJ whole genome shotgun (WGS) entry which is preliminary data.</text>
</comment>
<feature type="DNA-binding region" description="H-T-H motif" evidence="5">
    <location>
        <begin position="40"/>
        <end position="59"/>
    </location>
</feature>
<evidence type="ECO:0000256" key="3">
    <source>
        <dbReference type="ARBA" id="ARBA00023125"/>
    </source>
</evidence>
<dbReference type="SUPFAM" id="SSF48498">
    <property type="entry name" value="Tetracyclin repressor-like, C-terminal domain"/>
    <property type="match status" value="1"/>
</dbReference>
<evidence type="ECO:0000313" key="9">
    <source>
        <dbReference type="Proteomes" id="UP001161691"/>
    </source>
</evidence>
<protein>
    <submittedName>
        <fullName evidence="8">TetR/AcrR family transcriptional regulator</fullName>
    </submittedName>
</protein>
<dbReference type="PRINTS" id="PR00455">
    <property type="entry name" value="HTHTETR"/>
</dbReference>
<evidence type="ECO:0000313" key="8">
    <source>
        <dbReference type="EMBL" id="MDI4646705.1"/>
    </source>
</evidence>
<dbReference type="InterPro" id="IPR001647">
    <property type="entry name" value="HTH_TetR"/>
</dbReference>
<dbReference type="InterPro" id="IPR036271">
    <property type="entry name" value="Tet_transcr_reg_TetR-rel_C_sf"/>
</dbReference>
<keyword evidence="1" id="KW-0678">Repressor</keyword>
<dbReference type="SUPFAM" id="SSF46689">
    <property type="entry name" value="Homeodomain-like"/>
    <property type="match status" value="1"/>
</dbReference>
<dbReference type="PROSITE" id="PS01081">
    <property type="entry name" value="HTH_TETR_1"/>
    <property type="match status" value="1"/>
</dbReference>
<evidence type="ECO:0000256" key="6">
    <source>
        <dbReference type="SAM" id="Coils"/>
    </source>
</evidence>
<evidence type="ECO:0000256" key="1">
    <source>
        <dbReference type="ARBA" id="ARBA00022491"/>
    </source>
</evidence>
<evidence type="ECO:0000256" key="4">
    <source>
        <dbReference type="ARBA" id="ARBA00023163"/>
    </source>
</evidence>
<dbReference type="Gene3D" id="1.10.357.10">
    <property type="entry name" value="Tetracycline Repressor, domain 2"/>
    <property type="match status" value="1"/>
</dbReference>
<dbReference type="Proteomes" id="UP001161691">
    <property type="component" value="Unassembled WGS sequence"/>
</dbReference>
<dbReference type="Gene3D" id="1.10.10.60">
    <property type="entry name" value="Homeodomain-like"/>
    <property type="match status" value="1"/>
</dbReference>
<feature type="domain" description="HTH tetR-type" evidence="7">
    <location>
        <begin position="17"/>
        <end position="77"/>
    </location>
</feature>
<name>A0ABT6TK84_9BACL</name>
<evidence type="ECO:0000256" key="2">
    <source>
        <dbReference type="ARBA" id="ARBA00023015"/>
    </source>
</evidence>
<dbReference type="EMBL" id="JAGRPV010000001">
    <property type="protein sequence ID" value="MDI4646705.1"/>
    <property type="molecule type" value="Genomic_DNA"/>
</dbReference>
<reference evidence="8" key="1">
    <citation type="submission" date="2023-04" db="EMBL/GenBank/DDBJ databases">
        <title>Comparative genomic analysis of Cohnella hashimotonis sp. nov., isolated from the International Space Station.</title>
        <authorList>
            <person name="Venkateswaran K."/>
            <person name="Simpson A."/>
        </authorList>
    </citation>
    <scope>NUCLEOTIDE SEQUENCE</scope>
    <source>
        <strain evidence="8">F6_2S_P_1</strain>
    </source>
</reference>
<dbReference type="RefSeq" id="WP_282909534.1">
    <property type="nucleotide sequence ID" value="NZ_JAGRPV010000001.1"/>
</dbReference>